<keyword evidence="4 9" id="KW-0812">Transmembrane</keyword>
<dbReference type="PANTHER" id="PTHR12692:SF0">
    <property type="entry name" value="GH11935P"/>
    <property type="match status" value="1"/>
</dbReference>
<evidence type="ECO:0000256" key="3">
    <source>
        <dbReference type="ARBA" id="ARBA00009561"/>
    </source>
</evidence>
<keyword evidence="12" id="KW-1185">Reference proteome</keyword>
<dbReference type="AlphaFoldDB" id="A0A178ZR21"/>
<evidence type="ECO:0000256" key="5">
    <source>
        <dbReference type="ARBA" id="ARBA00022729"/>
    </source>
</evidence>
<protein>
    <submittedName>
        <fullName evidence="11">Uncharacterized protein</fullName>
    </submittedName>
</protein>
<feature type="transmembrane region" description="Helical" evidence="9">
    <location>
        <begin position="214"/>
        <end position="232"/>
    </location>
</feature>
<gene>
    <name evidence="11" type="ORF">AYL99_04305</name>
</gene>
<dbReference type="Pfam" id="PF04756">
    <property type="entry name" value="OST3_OST6"/>
    <property type="match status" value="1"/>
</dbReference>
<name>A0A178ZR21_9EURO</name>
<proteinExistence type="inferred from homology"/>
<keyword evidence="6" id="KW-0256">Endoplasmic reticulum</keyword>
<dbReference type="InterPro" id="IPR036249">
    <property type="entry name" value="Thioredoxin-like_sf"/>
</dbReference>
<dbReference type="InterPro" id="IPR021149">
    <property type="entry name" value="OligosaccharylTrfase_OST3/OST6"/>
</dbReference>
<dbReference type="GO" id="GO:0008250">
    <property type="term" value="C:oligosaccharyltransferase complex"/>
    <property type="evidence" value="ECO:0007669"/>
    <property type="project" value="TreeGrafter"/>
</dbReference>
<dbReference type="Proteomes" id="UP000078343">
    <property type="component" value="Unassembled WGS sequence"/>
</dbReference>
<organism evidence="11 12">
    <name type="scientific">Fonsecaea erecta</name>
    <dbReference type="NCBI Taxonomy" id="1367422"/>
    <lineage>
        <taxon>Eukaryota</taxon>
        <taxon>Fungi</taxon>
        <taxon>Dikarya</taxon>
        <taxon>Ascomycota</taxon>
        <taxon>Pezizomycotina</taxon>
        <taxon>Eurotiomycetes</taxon>
        <taxon>Chaetothyriomycetidae</taxon>
        <taxon>Chaetothyriales</taxon>
        <taxon>Herpotrichiellaceae</taxon>
        <taxon>Fonsecaea</taxon>
    </lineage>
</organism>
<feature type="transmembrane region" description="Helical" evidence="9">
    <location>
        <begin position="295"/>
        <end position="316"/>
    </location>
</feature>
<dbReference type="SUPFAM" id="SSF52833">
    <property type="entry name" value="Thioredoxin-like"/>
    <property type="match status" value="1"/>
</dbReference>
<evidence type="ECO:0000256" key="4">
    <source>
        <dbReference type="ARBA" id="ARBA00022692"/>
    </source>
</evidence>
<evidence type="ECO:0000256" key="8">
    <source>
        <dbReference type="ARBA" id="ARBA00023136"/>
    </source>
</evidence>
<evidence type="ECO:0000313" key="12">
    <source>
        <dbReference type="Proteomes" id="UP000078343"/>
    </source>
</evidence>
<dbReference type="GeneID" id="30008474"/>
<evidence type="ECO:0000256" key="2">
    <source>
        <dbReference type="ARBA" id="ARBA00004477"/>
    </source>
</evidence>
<keyword evidence="5 10" id="KW-0732">Signal</keyword>
<evidence type="ECO:0000256" key="6">
    <source>
        <dbReference type="ARBA" id="ARBA00022824"/>
    </source>
</evidence>
<feature type="chain" id="PRO_5008098723" evidence="10">
    <location>
        <begin position="21"/>
        <end position="330"/>
    </location>
</feature>
<dbReference type="FunFam" id="3.40.30.10:FF:000302">
    <property type="entry name" value="Oligosaccharyl transferase subunit (Gamma), putative"/>
    <property type="match status" value="1"/>
</dbReference>
<reference evidence="11 12" key="1">
    <citation type="submission" date="2016-04" db="EMBL/GenBank/DDBJ databases">
        <title>Draft genome of Fonsecaea erecta CBS 125763.</title>
        <authorList>
            <person name="Weiss V.A."/>
            <person name="Vicente V.A."/>
            <person name="Raittz R.T."/>
            <person name="Moreno L.F."/>
            <person name="De Souza E.M."/>
            <person name="Pedrosa F.O."/>
            <person name="Steffens M.B."/>
            <person name="Faoro H."/>
            <person name="Tadra-Sfeir M.Z."/>
            <person name="Najafzadeh M.J."/>
            <person name="Felipe M.S."/>
            <person name="Teixeira M."/>
            <person name="Sun J."/>
            <person name="Xi L."/>
            <person name="Gomes R."/>
            <person name="De Azevedo C.M."/>
            <person name="Salgado C.G."/>
            <person name="Da Silva M.B."/>
            <person name="Nascimento M.F."/>
            <person name="Queiroz-Telles F."/>
            <person name="Attili D.S."/>
            <person name="Gorbushina A."/>
        </authorList>
    </citation>
    <scope>NUCLEOTIDE SEQUENCE [LARGE SCALE GENOMIC DNA]</scope>
    <source>
        <strain evidence="11 12">CBS 125763</strain>
    </source>
</reference>
<keyword evidence="7 9" id="KW-1133">Transmembrane helix</keyword>
<evidence type="ECO:0000256" key="9">
    <source>
        <dbReference type="SAM" id="Phobius"/>
    </source>
</evidence>
<dbReference type="PANTHER" id="PTHR12692">
    <property type="entry name" value="DOLICHYL-DIPHOSPHOOLIGOSACCHARIDE--PROTEIN GLYCOSYLTRANSFERASE-RELATED"/>
    <property type="match status" value="1"/>
</dbReference>
<accession>A0A178ZR21</accession>
<dbReference type="OrthoDB" id="67566at2759"/>
<dbReference type="GO" id="GO:0018279">
    <property type="term" value="P:protein N-linked glycosylation via asparagine"/>
    <property type="evidence" value="ECO:0007669"/>
    <property type="project" value="TreeGrafter"/>
</dbReference>
<evidence type="ECO:0000256" key="1">
    <source>
        <dbReference type="ARBA" id="ARBA00002791"/>
    </source>
</evidence>
<dbReference type="Gene3D" id="3.40.30.10">
    <property type="entry name" value="Glutaredoxin"/>
    <property type="match status" value="1"/>
</dbReference>
<comment type="caution">
    <text evidence="11">The sequence shown here is derived from an EMBL/GenBank/DDBJ whole genome shotgun (WGS) entry which is preliminary data.</text>
</comment>
<dbReference type="RefSeq" id="XP_018695469.1">
    <property type="nucleotide sequence ID" value="XM_018835819.1"/>
</dbReference>
<evidence type="ECO:0000256" key="10">
    <source>
        <dbReference type="SAM" id="SignalP"/>
    </source>
</evidence>
<dbReference type="EMBL" id="LVYI01000003">
    <property type="protein sequence ID" value="OAP62102.1"/>
    <property type="molecule type" value="Genomic_DNA"/>
</dbReference>
<comment type="function">
    <text evidence="1">Subunit of the oligosaccharyl transferase (OST) complex that catalyzes the initial transfer of a defined glycan (Glc(3)Man(9)GlcNAc(2) in eukaryotes) from the lipid carrier dolichol-pyrophosphate to an asparagine residue within an Asn-X-Ser/Thr consensus motif in nascent polypeptide chains, the first step in protein N-glycosylation. N-glycosylation occurs cotranslationally and the complex associates with the Sec61 complex at the channel-forming translocon complex that mediates protein translocation across the endoplasmic reticulum (ER). All subunits are required for a maximal enzyme activity.</text>
</comment>
<feature type="transmembrane region" description="Helical" evidence="9">
    <location>
        <begin position="181"/>
        <end position="202"/>
    </location>
</feature>
<evidence type="ECO:0000256" key="7">
    <source>
        <dbReference type="ARBA" id="ARBA00022989"/>
    </source>
</evidence>
<feature type="signal peptide" evidence="10">
    <location>
        <begin position="1"/>
        <end position="20"/>
    </location>
</feature>
<feature type="transmembrane region" description="Helical" evidence="9">
    <location>
        <begin position="266"/>
        <end position="283"/>
    </location>
</feature>
<keyword evidence="8 9" id="KW-0472">Membrane</keyword>
<comment type="similarity">
    <text evidence="3">Belongs to the OST3/OST6 family.</text>
</comment>
<evidence type="ECO:0000313" key="11">
    <source>
        <dbReference type="EMBL" id="OAP62102.1"/>
    </source>
</evidence>
<dbReference type="STRING" id="1367422.A0A178ZR21"/>
<sequence length="330" mass="36945">MRLFRLLALTALSLTATVSAKKAATTSKFDTYLAQQASSAPFELDEKSYSELTASPRDYSLAVLLTARDAKYACGICREFDPEWSILARSWQKGDRNGDKRLLLGTLDFDQGRNVFMKLQLQTAPVLLFFPPTVGPHAKPEGQPLRLDFLGPQSAENVYNWLLRQLPAAGDYPRIVRPINYARIGAFLTIAMGLFTFITVAYPYLMPIIQNRNLWAGISLIMILLFTSGHMFNHIRRVPYVAGNGRGGISYFAGGFQNQYGMETQIVAAMYAILAFATINLALRVPRIKDPKTQQAAVIIWAAILFGMYSFLMSVFRVKNGGYPFWLPPF</sequence>
<comment type="subcellular location">
    <subcellularLocation>
        <location evidence="2">Endoplasmic reticulum membrane</location>
        <topology evidence="2">Multi-pass membrane protein</topology>
    </subcellularLocation>
</comment>